<gene>
    <name evidence="4" type="ORF">JXQ802_LOCUS29185</name>
    <name evidence="3" type="ORF">PYM288_LOCUS19431</name>
</gene>
<proteinExistence type="predicted"/>
<dbReference type="InterPro" id="IPR036116">
    <property type="entry name" value="FN3_sf"/>
</dbReference>
<protein>
    <recommendedName>
        <fullName evidence="2">Fibronectin type-III domain-containing protein</fullName>
    </recommendedName>
</protein>
<feature type="domain" description="Fibronectin type-III" evidence="2">
    <location>
        <begin position="646"/>
        <end position="730"/>
    </location>
</feature>
<dbReference type="Gene3D" id="3.40.50.1820">
    <property type="entry name" value="alpha/beta hydrolase"/>
    <property type="match status" value="2"/>
</dbReference>
<name>A0A815D7R4_9BILA</name>
<dbReference type="PANTHER" id="PTHR42972">
    <property type="entry name" value="TOL-PAL SYSTEM PROTEIN TOLB"/>
    <property type="match status" value="1"/>
</dbReference>
<dbReference type="PROSITE" id="PS50853">
    <property type="entry name" value="FN3"/>
    <property type="match status" value="2"/>
</dbReference>
<feature type="coiled-coil region" evidence="1">
    <location>
        <begin position="41"/>
        <end position="68"/>
    </location>
</feature>
<dbReference type="PANTHER" id="PTHR42972:SF8">
    <property type="entry name" value="POLYHYDROXYBUTYRATE DEPOLYMERASE"/>
    <property type="match status" value="1"/>
</dbReference>
<dbReference type="InterPro" id="IPR003961">
    <property type="entry name" value="FN3_dom"/>
</dbReference>
<dbReference type="InterPro" id="IPR013783">
    <property type="entry name" value="Ig-like_fold"/>
</dbReference>
<dbReference type="AlphaFoldDB" id="A0A815D7R4"/>
<dbReference type="Gene3D" id="2.60.40.10">
    <property type="entry name" value="Immunoglobulins"/>
    <property type="match status" value="2"/>
</dbReference>
<comment type="caution">
    <text evidence="4">The sequence shown here is derived from an EMBL/GenBank/DDBJ whole genome shotgun (WGS) entry which is preliminary data.</text>
</comment>
<keyword evidence="1" id="KW-0175">Coiled coil</keyword>
<evidence type="ECO:0000313" key="3">
    <source>
        <dbReference type="EMBL" id="CAF1096164.1"/>
    </source>
</evidence>
<organism evidence="4 5">
    <name type="scientific">Rotaria sordida</name>
    <dbReference type="NCBI Taxonomy" id="392033"/>
    <lineage>
        <taxon>Eukaryota</taxon>
        <taxon>Metazoa</taxon>
        <taxon>Spiralia</taxon>
        <taxon>Gnathifera</taxon>
        <taxon>Rotifera</taxon>
        <taxon>Eurotatoria</taxon>
        <taxon>Bdelloidea</taxon>
        <taxon>Philodinida</taxon>
        <taxon>Philodinidae</taxon>
        <taxon>Rotaria</taxon>
    </lineage>
</organism>
<evidence type="ECO:0000313" key="5">
    <source>
        <dbReference type="Proteomes" id="UP000663870"/>
    </source>
</evidence>
<dbReference type="CDD" id="cd00063">
    <property type="entry name" value="FN3"/>
    <property type="match status" value="2"/>
</dbReference>
<evidence type="ECO:0000259" key="2">
    <source>
        <dbReference type="PROSITE" id="PS50853"/>
    </source>
</evidence>
<dbReference type="Proteomes" id="UP000663854">
    <property type="component" value="Unassembled WGS sequence"/>
</dbReference>
<accession>A0A815D7R4</accession>
<dbReference type="SUPFAM" id="SSF53474">
    <property type="entry name" value="alpha/beta-Hydrolases"/>
    <property type="match status" value="1"/>
</dbReference>
<dbReference type="EMBL" id="CAJNOL010001132">
    <property type="protein sequence ID" value="CAF1294804.1"/>
    <property type="molecule type" value="Genomic_DNA"/>
</dbReference>
<sequence>MFELGLCTDITCNDEMKELFECYCCLRLVCLTHLITHLEVKKQNKQQLDDIRNQLNIVKNKLKLIVEEKLLTIKCEQNLIEQAERFLDMPSSSFDELQNLFENINQTIESNQSEEIMIKVEPLLSETKYCSCICICNKQNMNSNDGPKELQISKNDENLNDINRDFIDTIALDAATTTTENPHVNEKQERRQISYRKLIDKCPLTFDGAYGLTKANHSIKLCEHQRHRRFSLYSHFTNTHRLKEVYVPRLIRAVANNQDPRITKLFDDDEDVINHFYNVPCPFSYEQINSSKYTEENLAIQSCRKRFVPFCKLKAHLRQYHKNLSSYNVDPSEISVSGLSSGAYFATQIQVAFSASIKGAGIIAGGPYDCAAQMSYISCMLNSNPSITQSILNTKLWSGNKIDDIKNLVKHKVYMIWGTSDPLVGASVMTQLYKYYVTDGQFIPSKNVVFKNDLNAAHTFPTDFDSIGNNDCGLTSIPFISNCDFDGAGAILEHIYGPLKPRNNGVLNGKFIEFNQGEFLMNSSAYGMSDTAWIYVPKSCSDGTICKLHITYHGCQQSYEKIGDKYIKNTGYNRWADTNNIIVLYPQTVATNTIDSTDGELTPNVHGCWDWIGWYGSDFDVKSGKQSSAMKKMMDRITSGFNPIDRFTELQILTTTHNSVSLSWRNVLSANGYNIYRNGSKINNEIISDTTFTDNNLNSGTIYTFIVKAISSTGTESIASNYVTAKTIGNSPAVAIPNGLIATYITGNSITLKWNLVLDVATYNIYRNGNKVADVKLTSFTDTCLKPATNYRYQVSSVKDLIESEKSIEVKVKTLTLNVCFNDNNYNHIISGRAYHSMNDALPVDTNQNRELYNKFQRTKENDCIIE</sequence>
<dbReference type="SUPFAM" id="SSF49265">
    <property type="entry name" value="Fibronectin type III"/>
    <property type="match status" value="1"/>
</dbReference>
<feature type="domain" description="Fibronectin type-III" evidence="2">
    <location>
        <begin position="736"/>
        <end position="817"/>
    </location>
</feature>
<dbReference type="SMART" id="SM00060">
    <property type="entry name" value="FN3"/>
    <property type="match status" value="2"/>
</dbReference>
<dbReference type="Proteomes" id="UP000663870">
    <property type="component" value="Unassembled WGS sequence"/>
</dbReference>
<evidence type="ECO:0000256" key="1">
    <source>
        <dbReference type="SAM" id="Coils"/>
    </source>
</evidence>
<reference evidence="4" key="1">
    <citation type="submission" date="2021-02" db="EMBL/GenBank/DDBJ databases">
        <authorList>
            <person name="Nowell W R."/>
        </authorList>
    </citation>
    <scope>NUCLEOTIDE SEQUENCE</scope>
</reference>
<dbReference type="EMBL" id="CAJNOH010000649">
    <property type="protein sequence ID" value="CAF1096164.1"/>
    <property type="molecule type" value="Genomic_DNA"/>
</dbReference>
<keyword evidence="5" id="KW-1185">Reference proteome</keyword>
<dbReference type="InterPro" id="IPR029058">
    <property type="entry name" value="AB_hydrolase_fold"/>
</dbReference>
<evidence type="ECO:0000313" key="4">
    <source>
        <dbReference type="EMBL" id="CAF1294804.1"/>
    </source>
</evidence>